<dbReference type="OrthoDB" id="2988745at2759"/>
<dbReference type="Proteomes" id="UP000027222">
    <property type="component" value="Unassembled WGS sequence"/>
</dbReference>
<dbReference type="HOGENOM" id="CLU_041169_0_0_1"/>
<feature type="domain" description="F-box" evidence="1">
    <location>
        <begin position="33"/>
        <end position="70"/>
    </location>
</feature>
<dbReference type="Pfam" id="PF00646">
    <property type="entry name" value="F-box"/>
    <property type="match status" value="1"/>
</dbReference>
<keyword evidence="3" id="KW-1185">Reference proteome</keyword>
<dbReference type="AlphaFoldDB" id="A0A067SH48"/>
<proteinExistence type="predicted"/>
<accession>A0A067SH48</accession>
<dbReference type="STRING" id="685588.A0A067SH48"/>
<gene>
    <name evidence="2" type="ORF">GALMADRAFT_929332</name>
</gene>
<dbReference type="SUPFAM" id="SSF52047">
    <property type="entry name" value="RNI-like"/>
    <property type="match status" value="1"/>
</dbReference>
<dbReference type="EMBL" id="KL142403">
    <property type="protein sequence ID" value="KDR69332.1"/>
    <property type="molecule type" value="Genomic_DNA"/>
</dbReference>
<dbReference type="InterPro" id="IPR036047">
    <property type="entry name" value="F-box-like_dom_sf"/>
</dbReference>
<evidence type="ECO:0000313" key="3">
    <source>
        <dbReference type="Proteomes" id="UP000027222"/>
    </source>
</evidence>
<dbReference type="CDD" id="cd09917">
    <property type="entry name" value="F-box_SF"/>
    <property type="match status" value="1"/>
</dbReference>
<evidence type="ECO:0000259" key="1">
    <source>
        <dbReference type="Pfam" id="PF00646"/>
    </source>
</evidence>
<protein>
    <recommendedName>
        <fullName evidence="1">F-box domain-containing protein</fullName>
    </recommendedName>
</protein>
<name>A0A067SH48_GALM3</name>
<reference evidence="3" key="1">
    <citation type="journal article" date="2014" name="Proc. Natl. Acad. Sci. U.S.A.">
        <title>Extensive sampling of basidiomycete genomes demonstrates inadequacy of the white-rot/brown-rot paradigm for wood decay fungi.</title>
        <authorList>
            <person name="Riley R."/>
            <person name="Salamov A.A."/>
            <person name="Brown D.W."/>
            <person name="Nagy L.G."/>
            <person name="Floudas D."/>
            <person name="Held B.W."/>
            <person name="Levasseur A."/>
            <person name="Lombard V."/>
            <person name="Morin E."/>
            <person name="Otillar R."/>
            <person name="Lindquist E.A."/>
            <person name="Sun H."/>
            <person name="LaButti K.M."/>
            <person name="Schmutz J."/>
            <person name="Jabbour D."/>
            <person name="Luo H."/>
            <person name="Baker S.E."/>
            <person name="Pisabarro A.G."/>
            <person name="Walton J.D."/>
            <person name="Blanchette R.A."/>
            <person name="Henrissat B."/>
            <person name="Martin F."/>
            <person name="Cullen D."/>
            <person name="Hibbett D.S."/>
            <person name="Grigoriev I.V."/>
        </authorList>
    </citation>
    <scope>NUCLEOTIDE SEQUENCE [LARGE SCALE GENOMIC DNA]</scope>
    <source>
        <strain evidence="3">CBS 339.88</strain>
    </source>
</reference>
<evidence type="ECO:0000313" key="2">
    <source>
        <dbReference type="EMBL" id="KDR69332.1"/>
    </source>
</evidence>
<dbReference type="SUPFAM" id="SSF81383">
    <property type="entry name" value="F-box domain"/>
    <property type="match status" value="1"/>
</dbReference>
<sequence>MTLHKSDSVERNYIPFAQSRAMEDLNYPTIRALPSEIWRECFAHLNMADHKSLAQTCHLFHDICLSFIFKSITYRSELKRGEYDPFPSELKRLYQHIEWFNQIALNPQQASLVRKCTLVYSFPLGPNINAHRSENAKMANKYFLRALLRALPLFINLKEFCVDFLNVMDKVILAALAVHPSLEQVSFPHVIFSDHHLNPRLKLQKLHIGNIRDYDDLEDGKKSEKLLDLFSGPHLELLEVMSRTYSHKLFRALTKQGASHNLLYLSFELKTQDVDVLYPFLARCPNLRYINWDSQYRLSSSREGPNVPLTTILSLPRSTIPHLQAYQGEPVVAVAWIPGRPVWKANLRRHWTDKTLVEMQGVFQKMSMSTVPITDLELSTFAFPEVFEPIRTYFPELKKLHLGVADNGLFPEQDPRDIALGTDEEVCLPEHEPATPLVMEELLPRSAVSLHKLNSFICPRNYSYPLKKRKTAMMEDLTPYEWSVPFLRRFQSFIRLFKA</sequence>
<organism evidence="2 3">
    <name type="scientific">Galerina marginata (strain CBS 339.88)</name>
    <dbReference type="NCBI Taxonomy" id="685588"/>
    <lineage>
        <taxon>Eukaryota</taxon>
        <taxon>Fungi</taxon>
        <taxon>Dikarya</taxon>
        <taxon>Basidiomycota</taxon>
        <taxon>Agaricomycotina</taxon>
        <taxon>Agaricomycetes</taxon>
        <taxon>Agaricomycetidae</taxon>
        <taxon>Agaricales</taxon>
        <taxon>Agaricineae</taxon>
        <taxon>Strophariaceae</taxon>
        <taxon>Galerina</taxon>
    </lineage>
</organism>
<dbReference type="InterPro" id="IPR001810">
    <property type="entry name" value="F-box_dom"/>
</dbReference>